<dbReference type="EMBL" id="CAUYUJ010015678">
    <property type="protein sequence ID" value="CAK0856881.1"/>
    <property type="molecule type" value="Genomic_DNA"/>
</dbReference>
<name>A0ABN9UFS7_9DINO</name>
<dbReference type="Proteomes" id="UP001189429">
    <property type="component" value="Unassembled WGS sequence"/>
</dbReference>
<accession>A0ABN9UFS7</accession>
<feature type="chain" id="PRO_5046138573" evidence="2">
    <location>
        <begin position="23"/>
        <end position="415"/>
    </location>
</feature>
<feature type="transmembrane region" description="Helical" evidence="1">
    <location>
        <begin position="376"/>
        <end position="398"/>
    </location>
</feature>
<sequence length="415" mass="47437">MRMRAFLALATFNASSLVGTRGQEVSAELRRAQIVARPRTKTPKHTASPHHTQQHEHHMAVHLGYGYRSPHVNNSAGCAILLGTRFKARYIKDITRPPQDICGRGGAITIEQGATKLKIIAAYSPPLLKKALQWRSTMNKDAKAKQESSRTQSRYTEGKAHKVLNKEAMALGLKEGHRREEFLTSLEGHLTSHAELLDAHLDKEDGTDHWGLTTQRFRDAAPEYFPADVERLQRCQAAREEKFRIYRQRAELHARRTQMEDPQAIEQEIEELDETIREISKMLKHHTKDTNCKYPELQCDDQWSAWRNRRLAECHRITEGGMREAAASRTAHTMDVNEVSFDDMSDREADDQDDTVGRELRLREGRQDEFMHLPKVVWALIADLVAMMLFIACIPFILTIAKRRRTTSQGAQAST</sequence>
<evidence type="ECO:0000256" key="2">
    <source>
        <dbReference type="SAM" id="SignalP"/>
    </source>
</evidence>
<feature type="signal peptide" evidence="2">
    <location>
        <begin position="1"/>
        <end position="22"/>
    </location>
</feature>
<evidence type="ECO:0000313" key="4">
    <source>
        <dbReference type="Proteomes" id="UP001189429"/>
    </source>
</evidence>
<evidence type="ECO:0000256" key="1">
    <source>
        <dbReference type="SAM" id="Phobius"/>
    </source>
</evidence>
<keyword evidence="4" id="KW-1185">Reference proteome</keyword>
<protein>
    <submittedName>
        <fullName evidence="3">Uncharacterized protein</fullName>
    </submittedName>
</protein>
<comment type="caution">
    <text evidence="3">The sequence shown here is derived from an EMBL/GenBank/DDBJ whole genome shotgun (WGS) entry which is preliminary data.</text>
</comment>
<keyword evidence="1" id="KW-1133">Transmembrane helix</keyword>
<keyword evidence="1" id="KW-0812">Transmembrane</keyword>
<reference evidence="3" key="1">
    <citation type="submission" date="2023-10" db="EMBL/GenBank/DDBJ databases">
        <authorList>
            <person name="Chen Y."/>
            <person name="Shah S."/>
            <person name="Dougan E. K."/>
            <person name="Thang M."/>
            <person name="Chan C."/>
        </authorList>
    </citation>
    <scope>NUCLEOTIDE SEQUENCE [LARGE SCALE GENOMIC DNA]</scope>
</reference>
<proteinExistence type="predicted"/>
<gene>
    <name evidence="3" type="ORF">PCOR1329_LOCUS47141</name>
</gene>
<keyword evidence="2" id="KW-0732">Signal</keyword>
<organism evidence="3 4">
    <name type="scientific">Prorocentrum cordatum</name>
    <dbReference type="NCBI Taxonomy" id="2364126"/>
    <lineage>
        <taxon>Eukaryota</taxon>
        <taxon>Sar</taxon>
        <taxon>Alveolata</taxon>
        <taxon>Dinophyceae</taxon>
        <taxon>Prorocentrales</taxon>
        <taxon>Prorocentraceae</taxon>
        <taxon>Prorocentrum</taxon>
    </lineage>
</organism>
<evidence type="ECO:0000313" key="3">
    <source>
        <dbReference type="EMBL" id="CAK0856881.1"/>
    </source>
</evidence>
<keyword evidence="1" id="KW-0472">Membrane</keyword>